<evidence type="ECO:0000256" key="6">
    <source>
        <dbReference type="ARBA" id="ARBA00049244"/>
    </source>
</evidence>
<evidence type="ECO:0000256" key="7">
    <source>
        <dbReference type="SAM" id="MobiDB-lite"/>
    </source>
</evidence>
<evidence type="ECO:0000256" key="2">
    <source>
        <dbReference type="ARBA" id="ARBA00022679"/>
    </source>
</evidence>
<dbReference type="Gene3D" id="3.20.20.140">
    <property type="entry name" value="Metal-dependent hydrolases"/>
    <property type="match status" value="2"/>
</dbReference>
<keyword evidence="10" id="KW-1185">Reference proteome</keyword>
<keyword evidence="3" id="KW-0548">Nucleotidyltransferase</keyword>
<sequence length="1046" mass="119114">MHLSCHTSFSFRYGVLGPRQLVEKAAAWGVECLALADNNSTSCAVEFVNCCREFGIKPILGIGFRSEDGQWLYTGLARNATGWYQLCRFLSEHSLAERPLPTVPPRMDDVWIIYPRLCKPIRDFRDNELLGIRPQHVNRLFSHELRHHQHKLVVLAPVVAITEEDYELHRTLRAIDLNTVHTKLTPRDLAKRGDRLLPPDTLRQFYRPYPAILRNTQRIIDSCTAELETGLQINRQTFTGSKEGDYQLLEKLALSGVARRYPPGPRFQRARLRTERELAVIRKQDFCPYFLITYDIVRYARSAGYQHVGRGSGANSIVAYCIGISDVDPLELDLYFERFINPYRASPPDFDIDFSWDERDDVTDYIFKRYGREYTALLATYSTFQGRAALRETAKVHGLPKEEIDALVRDPHGRAAEDPKARTVVDIARRLVGLPNHLGIHAGGVLITERPIYYHTAQRLMPKGFPVAHCDMYHAEDMGLHKYDVLSQRGLGHLRSAADLVYRNHGKTVDLQALDAIKQDPLVRNMLRSGRALGCFYIESPAMRGLLTKLGCDNYVHLVAASSIIRPGVAKSGMMKEYIRRYHHPHSFEYLDPVFAEHLGETFGIMVYQEDVMKIVHHFAGLDLDESDVLRRIMSGKKHNGDTLEKLQEKFFAGARVRGHSPEKAAEVWRQVESFSGYSFCKAHSASFAVESFQSLYLKAYYPLEFIVGVINNFGGFYKTEFYVHEARLAGAAIHAPCINASGYLTDLRGTDLYLGFIHLKGVSEQLIHRTVLERHRAGAFQDLADFCARVDVESSQLELLIRIGAFRFTGKRKSELLWEKNAVFNPRLRRESSLDLFVTVAPEPDFYLDAAPNHRPNHPLSGHELDQAFDELELLGFPLCSPFWLAVPDDNDPSDNVPAPCHDEAADRPHANSWGLPRTCTEPPPHPLQHVPDHGTTELLGYFVCDKVVPTVKGERMSFGCWLSEQGQYFDSVHFPDAYLRYPFRGAGVYRLAGKVTREFSFPSLEVSRMERLPYLRDLRFTDDRSPPPDPPPPSRREKLSPQPH</sequence>
<feature type="region of interest" description="Disordered" evidence="7">
    <location>
        <begin position="1019"/>
        <end position="1046"/>
    </location>
</feature>
<keyword evidence="5" id="KW-0239">DNA-directed DNA polymerase</keyword>
<dbReference type="OrthoDB" id="9803237at2"/>
<dbReference type="AlphaFoldDB" id="A0A4S4NK77"/>
<dbReference type="GO" id="GO:0003887">
    <property type="term" value="F:DNA-directed DNA polymerase activity"/>
    <property type="evidence" value="ECO:0007669"/>
    <property type="project" value="UniProtKB-KW"/>
</dbReference>
<keyword evidence="2" id="KW-0808">Transferase</keyword>
<evidence type="ECO:0000313" key="10">
    <source>
        <dbReference type="Proteomes" id="UP000308528"/>
    </source>
</evidence>
<feature type="compositionally biased region" description="Basic and acidic residues" evidence="7">
    <location>
        <begin position="902"/>
        <end position="911"/>
    </location>
</feature>
<dbReference type="GO" id="GO:0006260">
    <property type="term" value="P:DNA replication"/>
    <property type="evidence" value="ECO:0007669"/>
    <property type="project" value="UniProtKB-KW"/>
</dbReference>
<gene>
    <name evidence="9" type="ORF">E4021_05815</name>
</gene>
<dbReference type="InterPro" id="IPR040982">
    <property type="entry name" value="DNA_pol3_finger"/>
</dbReference>
<dbReference type="RefSeq" id="WP_136457335.1">
    <property type="nucleotide sequence ID" value="NZ_SRSF01000002.1"/>
</dbReference>
<dbReference type="NCBIfam" id="TIGR00594">
    <property type="entry name" value="polc"/>
    <property type="match status" value="1"/>
</dbReference>
<feature type="region of interest" description="Disordered" evidence="7">
    <location>
        <begin position="896"/>
        <end position="919"/>
    </location>
</feature>
<protein>
    <recommendedName>
        <fullName evidence="1">DNA-directed DNA polymerase</fullName>
        <ecNumber evidence="1">2.7.7.7</ecNumber>
    </recommendedName>
</protein>
<dbReference type="SMART" id="SM00481">
    <property type="entry name" value="POLIIIAc"/>
    <property type="match status" value="1"/>
</dbReference>
<feature type="compositionally biased region" description="Basic and acidic residues" evidence="7">
    <location>
        <begin position="1019"/>
        <end position="1028"/>
    </location>
</feature>
<dbReference type="Pfam" id="PF02811">
    <property type="entry name" value="PHP"/>
    <property type="match status" value="1"/>
</dbReference>
<dbReference type="PANTHER" id="PTHR32294">
    <property type="entry name" value="DNA POLYMERASE III SUBUNIT ALPHA"/>
    <property type="match status" value="1"/>
</dbReference>
<proteinExistence type="predicted"/>
<evidence type="ECO:0000256" key="5">
    <source>
        <dbReference type="ARBA" id="ARBA00022932"/>
    </source>
</evidence>
<dbReference type="Pfam" id="PF17657">
    <property type="entry name" value="DNA_pol3_finger"/>
    <property type="match status" value="1"/>
</dbReference>
<dbReference type="InterPro" id="IPR016195">
    <property type="entry name" value="Pol/histidinol_Pase-like"/>
</dbReference>
<feature type="domain" description="Polymerase/histidinol phosphatase N-terminal" evidence="8">
    <location>
        <begin position="1"/>
        <end position="68"/>
    </location>
</feature>
<evidence type="ECO:0000259" key="8">
    <source>
        <dbReference type="SMART" id="SM00481"/>
    </source>
</evidence>
<dbReference type="Proteomes" id="UP000308528">
    <property type="component" value="Unassembled WGS sequence"/>
</dbReference>
<dbReference type="InterPro" id="IPR011708">
    <property type="entry name" value="DNA_pol3_alpha_NTPase_dom"/>
</dbReference>
<evidence type="ECO:0000256" key="3">
    <source>
        <dbReference type="ARBA" id="ARBA00022695"/>
    </source>
</evidence>
<organism evidence="9 10">
    <name type="scientific">Neolewinella litorea</name>
    <dbReference type="NCBI Taxonomy" id="2562452"/>
    <lineage>
        <taxon>Bacteria</taxon>
        <taxon>Pseudomonadati</taxon>
        <taxon>Bacteroidota</taxon>
        <taxon>Saprospiria</taxon>
        <taxon>Saprospirales</taxon>
        <taxon>Lewinellaceae</taxon>
        <taxon>Neolewinella</taxon>
    </lineage>
</organism>
<dbReference type="InterPro" id="IPR004805">
    <property type="entry name" value="DnaE2/DnaE/PolC"/>
</dbReference>
<dbReference type="EMBL" id="SRSF01000002">
    <property type="protein sequence ID" value="THH40254.1"/>
    <property type="molecule type" value="Genomic_DNA"/>
</dbReference>
<dbReference type="InterPro" id="IPR029460">
    <property type="entry name" value="DNAPol_HHH"/>
</dbReference>
<evidence type="ECO:0000313" key="9">
    <source>
        <dbReference type="EMBL" id="THH40254.1"/>
    </source>
</evidence>
<dbReference type="Pfam" id="PF07733">
    <property type="entry name" value="DNA_pol3_alpha"/>
    <property type="match status" value="1"/>
</dbReference>
<evidence type="ECO:0000256" key="4">
    <source>
        <dbReference type="ARBA" id="ARBA00022705"/>
    </source>
</evidence>
<dbReference type="GO" id="GO:0008408">
    <property type="term" value="F:3'-5' exonuclease activity"/>
    <property type="evidence" value="ECO:0007669"/>
    <property type="project" value="InterPro"/>
</dbReference>
<keyword evidence="4" id="KW-0235">DNA replication</keyword>
<feature type="compositionally biased region" description="Basic and acidic residues" evidence="7">
    <location>
        <begin position="1036"/>
        <end position="1046"/>
    </location>
</feature>
<name>A0A4S4NK77_9BACT</name>
<comment type="catalytic activity">
    <reaction evidence="6">
        <text>DNA(n) + a 2'-deoxyribonucleoside 5'-triphosphate = DNA(n+1) + diphosphate</text>
        <dbReference type="Rhea" id="RHEA:22508"/>
        <dbReference type="Rhea" id="RHEA-COMP:17339"/>
        <dbReference type="Rhea" id="RHEA-COMP:17340"/>
        <dbReference type="ChEBI" id="CHEBI:33019"/>
        <dbReference type="ChEBI" id="CHEBI:61560"/>
        <dbReference type="ChEBI" id="CHEBI:173112"/>
        <dbReference type="EC" id="2.7.7.7"/>
    </reaction>
</comment>
<reference evidence="9 10" key="1">
    <citation type="submission" date="2019-04" db="EMBL/GenBank/DDBJ databases">
        <title>Lewinella litorea sp. nov., isolated from a marine sand.</title>
        <authorList>
            <person name="Yoon J.-H."/>
        </authorList>
    </citation>
    <scope>NUCLEOTIDE SEQUENCE [LARGE SCALE GENOMIC DNA]</scope>
    <source>
        <strain evidence="9 10">HSMS-39</strain>
    </source>
</reference>
<dbReference type="InterPro" id="IPR004013">
    <property type="entry name" value="PHP_dom"/>
</dbReference>
<dbReference type="Pfam" id="PF14579">
    <property type="entry name" value="HHH_6"/>
    <property type="match status" value="1"/>
</dbReference>
<dbReference type="SUPFAM" id="SSF89550">
    <property type="entry name" value="PHP domain-like"/>
    <property type="match status" value="1"/>
</dbReference>
<comment type="caution">
    <text evidence="9">The sequence shown here is derived from an EMBL/GenBank/DDBJ whole genome shotgun (WGS) entry which is preliminary data.</text>
</comment>
<dbReference type="Gene3D" id="1.10.150.870">
    <property type="match status" value="1"/>
</dbReference>
<accession>A0A4S4NK77</accession>
<dbReference type="EC" id="2.7.7.7" evidence="1"/>
<dbReference type="CDD" id="cd07431">
    <property type="entry name" value="PHP_PolIIIA"/>
    <property type="match status" value="1"/>
</dbReference>
<evidence type="ECO:0000256" key="1">
    <source>
        <dbReference type="ARBA" id="ARBA00012417"/>
    </source>
</evidence>
<dbReference type="InterPro" id="IPR003141">
    <property type="entry name" value="Pol/His_phosphatase_N"/>
</dbReference>